<protein>
    <recommendedName>
        <fullName evidence="4">HK97 gp10 family phage protein</fullName>
    </recommendedName>
</protein>
<evidence type="ECO:0000313" key="3">
    <source>
        <dbReference type="Proteomes" id="UP001595698"/>
    </source>
</evidence>
<organism evidence="2 3">
    <name type="scientific">Streptosporangium jomthongense</name>
    <dbReference type="NCBI Taxonomy" id="1193683"/>
    <lineage>
        <taxon>Bacteria</taxon>
        <taxon>Bacillati</taxon>
        <taxon>Actinomycetota</taxon>
        <taxon>Actinomycetes</taxon>
        <taxon>Streptosporangiales</taxon>
        <taxon>Streptosporangiaceae</taxon>
        <taxon>Streptosporangium</taxon>
    </lineage>
</organism>
<reference evidence="3" key="1">
    <citation type="journal article" date="2019" name="Int. J. Syst. Evol. Microbiol.">
        <title>The Global Catalogue of Microorganisms (GCM) 10K type strain sequencing project: providing services to taxonomists for standard genome sequencing and annotation.</title>
        <authorList>
            <consortium name="The Broad Institute Genomics Platform"/>
            <consortium name="The Broad Institute Genome Sequencing Center for Infectious Disease"/>
            <person name="Wu L."/>
            <person name="Ma J."/>
        </authorList>
    </citation>
    <scope>NUCLEOTIDE SEQUENCE [LARGE SCALE GENOMIC DNA]</scope>
    <source>
        <strain evidence="3">TBRC 7912</strain>
    </source>
</reference>
<evidence type="ECO:0008006" key="4">
    <source>
        <dbReference type="Google" id="ProtNLM"/>
    </source>
</evidence>
<comment type="caution">
    <text evidence="2">The sequence shown here is derived from an EMBL/GenBank/DDBJ whole genome shotgun (WGS) entry which is preliminary data.</text>
</comment>
<accession>A0ABV8FGQ6</accession>
<evidence type="ECO:0000256" key="1">
    <source>
        <dbReference type="SAM" id="MobiDB-lite"/>
    </source>
</evidence>
<sequence>MAKARFKANTKSIGEMLRSRKMQQEMVERARLLVSYAQAAAPHDSGEYAESFEIDSGQSDSPIQMGTGDRAWAKVRNDSPAAAPLEFGNRRIGEGRRILGQAIDQVSRE</sequence>
<gene>
    <name evidence="2" type="ORF">ACFOYY_40345</name>
</gene>
<dbReference type="Proteomes" id="UP001595698">
    <property type="component" value="Unassembled WGS sequence"/>
</dbReference>
<keyword evidence="3" id="KW-1185">Reference proteome</keyword>
<evidence type="ECO:0000313" key="2">
    <source>
        <dbReference type="EMBL" id="MFC3986438.1"/>
    </source>
</evidence>
<feature type="region of interest" description="Disordered" evidence="1">
    <location>
        <begin position="47"/>
        <end position="66"/>
    </location>
</feature>
<dbReference type="EMBL" id="JBHSBC010000056">
    <property type="protein sequence ID" value="MFC3986438.1"/>
    <property type="molecule type" value="Genomic_DNA"/>
</dbReference>
<dbReference type="RefSeq" id="WP_386196677.1">
    <property type="nucleotide sequence ID" value="NZ_JBHSBC010000056.1"/>
</dbReference>
<proteinExistence type="predicted"/>
<name>A0ABV8FGQ6_9ACTN</name>